<reference evidence="1" key="1">
    <citation type="submission" date="2020-06" db="EMBL/GenBank/DDBJ databases">
        <title>Whole Genome Sequence of Bradyrhizobium sp. Strain 1S1.</title>
        <authorList>
            <person name="Bromfield E.S.P."/>
            <person name="Cloutier S."/>
        </authorList>
    </citation>
    <scope>NUCLEOTIDE SEQUENCE [LARGE SCALE GENOMIC DNA]</scope>
    <source>
        <strain evidence="1">1S1</strain>
    </source>
</reference>
<dbReference type="AlphaFoldDB" id="A0A974A0R7"/>
<dbReference type="EMBL" id="JAAOLE020000001">
    <property type="protein sequence ID" value="NVI43394.1"/>
    <property type="molecule type" value="Genomic_DNA"/>
</dbReference>
<proteinExistence type="predicted"/>
<protein>
    <submittedName>
        <fullName evidence="1">Uncharacterized protein</fullName>
    </submittedName>
</protein>
<name>A0A974A0R7_9BRAD</name>
<gene>
    <name evidence="1" type="ORF">HAP48_010175</name>
</gene>
<dbReference type="RefSeq" id="WP_029084873.1">
    <property type="nucleotide sequence ID" value="NZ_CP088285.1"/>
</dbReference>
<comment type="caution">
    <text evidence="1">The sequence shown here is derived from an EMBL/GenBank/DDBJ whole genome shotgun (WGS) entry which is preliminary data.</text>
</comment>
<organism evidence="1">
    <name type="scientific">Bradyrhizobium septentrionale</name>
    <dbReference type="NCBI Taxonomy" id="1404411"/>
    <lineage>
        <taxon>Bacteria</taxon>
        <taxon>Pseudomonadati</taxon>
        <taxon>Pseudomonadota</taxon>
        <taxon>Alphaproteobacteria</taxon>
        <taxon>Hyphomicrobiales</taxon>
        <taxon>Nitrobacteraceae</taxon>
        <taxon>Bradyrhizobium</taxon>
    </lineage>
</organism>
<sequence length="63" mass="7197">MYKMFKGGNPAEGKIQFTMDEYLHHTHMLTASVKQFVSILRRVWADQGLCESLAAINREGLQV</sequence>
<accession>A0A974A0R7</accession>
<evidence type="ECO:0000313" key="1">
    <source>
        <dbReference type="EMBL" id="NVI43394.1"/>
    </source>
</evidence>